<feature type="domain" description="Nucleoside phosphorylase" evidence="7">
    <location>
        <begin position="22"/>
        <end position="244"/>
    </location>
</feature>
<dbReference type="PANTHER" id="PTHR43691">
    <property type="entry name" value="URIDINE PHOSPHORYLASE"/>
    <property type="match status" value="1"/>
</dbReference>
<proteinExistence type="inferred from homology"/>
<keyword evidence="5" id="KW-0808">Transferase</keyword>
<keyword evidence="9" id="KW-1185">Reference proteome</keyword>
<evidence type="ECO:0000313" key="8">
    <source>
        <dbReference type="EMBL" id="NMG22315.1"/>
    </source>
</evidence>
<keyword evidence="4" id="KW-0328">Glycosyltransferase</keyword>
<organism evidence="8 9">
    <name type="scientific">Brasilonema bromeliae SPC951</name>
    <dbReference type="NCBI Taxonomy" id="385972"/>
    <lineage>
        <taxon>Bacteria</taxon>
        <taxon>Bacillati</taxon>
        <taxon>Cyanobacteriota</taxon>
        <taxon>Cyanophyceae</taxon>
        <taxon>Nostocales</taxon>
        <taxon>Scytonemataceae</taxon>
        <taxon>Brasilonema</taxon>
        <taxon>Bromeliae group (in: Brasilonema)</taxon>
    </lineage>
</organism>
<accession>A0ABX1PCV6</accession>
<dbReference type="InterPro" id="IPR035994">
    <property type="entry name" value="Nucleoside_phosphorylase_sf"/>
</dbReference>
<evidence type="ECO:0000256" key="4">
    <source>
        <dbReference type="ARBA" id="ARBA00022676"/>
    </source>
</evidence>
<dbReference type="SUPFAM" id="SSF53167">
    <property type="entry name" value="Purine and uridine phosphorylases"/>
    <property type="match status" value="1"/>
</dbReference>
<dbReference type="Proteomes" id="UP000718564">
    <property type="component" value="Unassembled WGS sequence"/>
</dbReference>
<evidence type="ECO:0000313" key="9">
    <source>
        <dbReference type="Proteomes" id="UP000718564"/>
    </source>
</evidence>
<sequence>MTDAKLYHIGFGKNDLGEQPPTIALLSGDPERARLIAQSYLHSVRLLSENRGLNSYVGILPNGKALLSATSGMGAPSTSIVVNELIQVGIRLIIRVGTCGSIQEHVSVGSIVITSAALCRQGAANDIAPVEYPAAADPFVTVALVEAARELKVKYHLGITASVDTFYEGQERTQSVNRHLLRSLRGVTEEYRSLNVLNYEMECGTLFKMAGVYGFRAGCVCGVVAQRTVGEEVILGQKDFATDNAIKVAVQAAQHWKEPEA</sequence>
<dbReference type="InterPro" id="IPR000845">
    <property type="entry name" value="Nucleoside_phosphorylase_d"/>
</dbReference>
<evidence type="ECO:0000256" key="2">
    <source>
        <dbReference type="ARBA" id="ARBA00011888"/>
    </source>
</evidence>
<evidence type="ECO:0000259" key="7">
    <source>
        <dbReference type="Pfam" id="PF01048"/>
    </source>
</evidence>
<comment type="similarity">
    <text evidence="1">Belongs to the PNP/UDP phosphorylase family.</text>
</comment>
<dbReference type="InterPro" id="IPR018016">
    <property type="entry name" value="Nucleoside_phosphorylase_CS"/>
</dbReference>
<dbReference type="PANTHER" id="PTHR43691:SF11">
    <property type="entry name" value="FI09636P-RELATED"/>
    <property type="match status" value="1"/>
</dbReference>
<dbReference type="RefSeq" id="WP_169157518.1">
    <property type="nucleotide sequence ID" value="NZ_CAWPJE010000245.1"/>
</dbReference>
<evidence type="ECO:0000256" key="6">
    <source>
        <dbReference type="ARBA" id="ARBA00048447"/>
    </source>
</evidence>
<protein>
    <recommendedName>
        <fullName evidence="3">Uridine phosphorylase</fullName>
        <ecNumber evidence="2">2.4.2.3</ecNumber>
    </recommendedName>
</protein>
<comment type="catalytic activity">
    <reaction evidence="6">
        <text>uridine + phosphate = alpha-D-ribose 1-phosphate + uracil</text>
        <dbReference type="Rhea" id="RHEA:24388"/>
        <dbReference type="ChEBI" id="CHEBI:16704"/>
        <dbReference type="ChEBI" id="CHEBI:17568"/>
        <dbReference type="ChEBI" id="CHEBI:43474"/>
        <dbReference type="ChEBI" id="CHEBI:57720"/>
        <dbReference type="EC" id="2.4.2.3"/>
    </reaction>
</comment>
<dbReference type="PROSITE" id="PS01232">
    <property type="entry name" value="PNP_UDP_1"/>
    <property type="match status" value="1"/>
</dbReference>
<dbReference type="Pfam" id="PF01048">
    <property type="entry name" value="PNP_UDP_1"/>
    <property type="match status" value="1"/>
</dbReference>
<dbReference type="EC" id="2.4.2.3" evidence="2"/>
<dbReference type="EMBL" id="QMEB01000244">
    <property type="protein sequence ID" value="NMG22315.1"/>
    <property type="molecule type" value="Genomic_DNA"/>
</dbReference>
<reference evidence="8 9" key="1">
    <citation type="submission" date="2018-06" db="EMBL/GenBank/DDBJ databases">
        <title>Comparative genomics of Brasilonema spp. strains.</title>
        <authorList>
            <person name="Alvarenga D.O."/>
            <person name="Fiore M.F."/>
            <person name="Varani A.M."/>
        </authorList>
    </citation>
    <scope>NUCLEOTIDE SEQUENCE [LARGE SCALE GENOMIC DNA]</scope>
    <source>
        <strain evidence="8 9">SPC951</strain>
    </source>
</reference>
<evidence type="ECO:0000256" key="1">
    <source>
        <dbReference type="ARBA" id="ARBA00010456"/>
    </source>
</evidence>
<comment type="caution">
    <text evidence="8">The sequence shown here is derived from an EMBL/GenBank/DDBJ whole genome shotgun (WGS) entry which is preliminary data.</text>
</comment>
<evidence type="ECO:0000256" key="3">
    <source>
        <dbReference type="ARBA" id="ARBA00021980"/>
    </source>
</evidence>
<evidence type="ECO:0000256" key="5">
    <source>
        <dbReference type="ARBA" id="ARBA00022679"/>
    </source>
</evidence>
<dbReference type="CDD" id="cd17767">
    <property type="entry name" value="UP_EcUdp-like"/>
    <property type="match status" value="1"/>
</dbReference>
<name>A0ABX1PCV6_9CYAN</name>
<dbReference type="Gene3D" id="3.40.50.1580">
    <property type="entry name" value="Nucleoside phosphorylase domain"/>
    <property type="match status" value="1"/>
</dbReference>
<gene>
    <name evidence="8" type="ORF">DP116_23820</name>
</gene>